<reference evidence="3" key="1">
    <citation type="submission" date="2022-07" db="EMBL/GenBank/DDBJ databases">
        <title>Phylogenomic reconstructions and comparative analyses of Kickxellomycotina fungi.</title>
        <authorList>
            <person name="Reynolds N.K."/>
            <person name="Stajich J.E."/>
            <person name="Barry K."/>
            <person name="Grigoriev I.V."/>
            <person name="Crous P."/>
            <person name="Smith M.E."/>
        </authorList>
    </citation>
    <scope>NUCLEOTIDE SEQUENCE</scope>
    <source>
        <strain evidence="3">NRRL 3115</strain>
    </source>
</reference>
<evidence type="ECO:0000256" key="1">
    <source>
        <dbReference type="SAM" id="MobiDB-lite"/>
    </source>
</evidence>
<dbReference type="AlphaFoldDB" id="A0A9W8KWK5"/>
<dbReference type="InterPro" id="IPR047767">
    <property type="entry name" value="PSP1-like"/>
</dbReference>
<organism evidence="3 4">
    <name type="scientific">Coemansia spiralis</name>
    <dbReference type="NCBI Taxonomy" id="417178"/>
    <lineage>
        <taxon>Eukaryota</taxon>
        <taxon>Fungi</taxon>
        <taxon>Fungi incertae sedis</taxon>
        <taxon>Zoopagomycota</taxon>
        <taxon>Kickxellomycotina</taxon>
        <taxon>Kickxellomycetes</taxon>
        <taxon>Kickxellales</taxon>
        <taxon>Kickxellaceae</taxon>
        <taxon>Coemansia</taxon>
    </lineage>
</organism>
<feature type="region of interest" description="Disordered" evidence="1">
    <location>
        <begin position="378"/>
        <end position="399"/>
    </location>
</feature>
<name>A0A9W8KWK5_9FUNG</name>
<dbReference type="InterPro" id="IPR007557">
    <property type="entry name" value="PSP1_C"/>
</dbReference>
<dbReference type="PANTHER" id="PTHR43830">
    <property type="entry name" value="PROTEIN PSP1"/>
    <property type="match status" value="1"/>
</dbReference>
<feature type="compositionally biased region" description="Low complexity" evidence="1">
    <location>
        <begin position="766"/>
        <end position="809"/>
    </location>
</feature>
<feature type="region of interest" description="Disordered" evidence="1">
    <location>
        <begin position="676"/>
        <end position="707"/>
    </location>
</feature>
<feature type="region of interest" description="Disordered" evidence="1">
    <location>
        <begin position="304"/>
        <end position="340"/>
    </location>
</feature>
<dbReference type="OrthoDB" id="243127at2759"/>
<feature type="compositionally biased region" description="Gly residues" evidence="1">
    <location>
        <begin position="331"/>
        <end position="340"/>
    </location>
</feature>
<dbReference type="PROSITE" id="PS51411">
    <property type="entry name" value="PSP1_C"/>
    <property type="match status" value="1"/>
</dbReference>
<dbReference type="GO" id="GO:0005737">
    <property type="term" value="C:cytoplasm"/>
    <property type="evidence" value="ECO:0007669"/>
    <property type="project" value="TreeGrafter"/>
</dbReference>
<proteinExistence type="predicted"/>
<dbReference type="NCBIfam" id="NF041131">
    <property type="entry name" value="RicT_YaaT_fam"/>
    <property type="match status" value="1"/>
</dbReference>
<protein>
    <recommendedName>
        <fullName evidence="2">PSP1 C-terminal domain-containing protein</fullName>
    </recommendedName>
</protein>
<feature type="region of interest" description="Disordered" evidence="1">
    <location>
        <begin position="97"/>
        <end position="124"/>
    </location>
</feature>
<dbReference type="PANTHER" id="PTHR43830:SF3">
    <property type="entry name" value="PROTEIN PSP1"/>
    <property type="match status" value="1"/>
</dbReference>
<dbReference type="EMBL" id="JANBTW010000036">
    <property type="protein sequence ID" value="KAJ2676817.1"/>
    <property type="molecule type" value="Genomic_DNA"/>
</dbReference>
<accession>A0A9W8KWK5</accession>
<feature type="compositionally biased region" description="Low complexity" evidence="1">
    <location>
        <begin position="676"/>
        <end position="699"/>
    </location>
</feature>
<feature type="compositionally biased region" description="Polar residues" evidence="1">
    <location>
        <begin position="106"/>
        <end position="115"/>
    </location>
</feature>
<comment type="caution">
    <text evidence="3">The sequence shown here is derived from an EMBL/GenBank/DDBJ whole genome shotgun (WGS) entry which is preliminary data.</text>
</comment>
<feature type="domain" description="PSP1 C-terminal" evidence="2">
    <location>
        <begin position="1057"/>
        <end position="1143"/>
    </location>
</feature>
<feature type="compositionally biased region" description="Low complexity" evidence="1">
    <location>
        <begin position="1"/>
        <end position="21"/>
    </location>
</feature>
<evidence type="ECO:0000259" key="2">
    <source>
        <dbReference type="PROSITE" id="PS51411"/>
    </source>
</evidence>
<feature type="compositionally biased region" description="Low complexity" evidence="1">
    <location>
        <begin position="320"/>
        <end position="330"/>
    </location>
</feature>
<dbReference type="Proteomes" id="UP001151518">
    <property type="component" value="Unassembled WGS sequence"/>
</dbReference>
<evidence type="ECO:0000313" key="3">
    <source>
        <dbReference type="EMBL" id="KAJ2676817.1"/>
    </source>
</evidence>
<sequence length="1145" mass="120788">MYGSSKASRDACASSSSPASSPLTPNIDPLPAEPLFTEYSSQSATLDSIGAWSAVQPGPPAQALSAMATYKPAADIRELGKKYNAMSLSHKPSTAAYSSAEEGGVNATNGSIDNSGGTGASNADDVDYSELDEAILRGRSTTLPNIFTVPNPIYRFSTVASIDSSGSPGPISPVSNSGFGMLSRHGSISVSNSNRTVSPLGLSLNANPIHQTASLDNPLTSSLDPIHTSSNTTASRYEMAIGSTSGILGKANPSISGSVSSTSTLAGAGGGTSTAIPIRRFSEFSTDPHHAAMNLASYSMSSMLGSGGCSSNNPPPPLPTTSSASDNSVNGSGGVSHGGSGRAALAPLSIPSIANNASSQSVAAAPSSSITGAAGTSTGTFSMTNDQRAGDNSAYPPGMHARYAQLGHHLPTMREEDFTGALESQSPPALVENVLMRNMSMPSFGNSALATPLPQPLDPPSSSFFSLNRISTASPININRRTSAEPVSSFAALDSATERDALSSNAYVPQRVKSLKDMRRPSLDIRSENATSDIPGYDGQAANALFERSSGLQQSMALSYLSGMANLHRRHSLASANPQAFASQYANYSANSDDSGNAAQLMSGSANTGDYAMYSQFGYQGAPQQSAVFPTPVNPYAMHQIQLQRQQSMSVQPTMQARQDQQLQQQYQISAYSQYPAATPAPNSRGSTGGVTNSSNSTSQHNSIAAPRSGFYGGPFFGQTFVSALSQHQQSQQQQALPLASLAPTHMQPHLPPLLQPIPVPMPIQQPRIQQQTQQRPSRSTSQQHQQQQQQQSQSKQSQQSQQAQQQQAQHHHMRRASHPAIVGIGHPNAPIPLFPSVPVLNGGSHPGPHTLLPNPATTINPNMPFADMGKGLAYQSLPKDTRIFVVQFKGTRCDLYFAPSKGMDIKIVPTLAPSAAPIPTPAACGDSTPPTESRYEPGTYVLVEADRGVDLGAIKEELHTSDAIRAFSNMLLENSANGGGSSGFVDPISSDGRSSVAPIEGDGSFAVGNDGGSSNGSKYVDVDASGGASAVDRNGESMFASAPSTSNASAKDVLIKRIFRVADQREVADLASNKMLDEQNALMMCQSKVQQRKLSMCVVDAEFQFDRRKLTFYFTADQRVDFRELVRELFKHFKTRIWMCRLTN</sequence>
<feature type="region of interest" description="Disordered" evidence="1">
    <location>
        <begin position="766"/>
        <end position="817"/>
    </location>
</feature>
<gene>
    <name evidence="3" type="ORF">GGI25_003352</name>
</gene>
<dbReference type="Pfam" id="PF04468">
    <property type="entry name" value="PSP1"/>
    <property type="match status" value="1"/>
</dbReference>
<evidence type="ECO:0000313" key="4">
    <source>
        <dbReference type="Proteomes" id="UP001151518"/>
    </source>
</evidence>
<feature type="region of interest" description="Disordered" evidence="1">
    <location>
        <begin position="1"/>
        <end position="34"/>
    </location>
</feature>